<comment type="caution">
    <text evidence="1">The sequence shown here is derived from an EMBL/GenBank/DDBJ whole genome shotgun (WGS) entry which is preliminary data.</text>
</comment>
<name>A0A9P4H7I3_9PLEO</name>
<gene>
    <name evidence="1" type="ORF">EK21DRAFT_90658</name>
</gene>
<evidence type="ECO:0000313" key="2">
    <source>
        <dbReference type="Proteomes" id="UP000799777"/>
    </source>
</evidence>
<proteinExistence type="predicted"/>
<protein>
    <submittedName>
        <fullName evidence="1">Uncharacterized protein</fullName>
    </submittedName>
</protein>
<keyword evidence="2" id="KW-1185">Reference proteome</keyword>
<accession>A0A9P4H7I3</accession>
<organism evidence="1 2">
    <name type="scientific">Setomelanomma holmii</name>
    <dbReference type="NCBI Taxonomy" id="210430"/>
    <lineage>
        <taxon>Eukaryota</taxon>
        <taxon>Fungi</taxon>
        <taxon>Dikarya</taxon>
        <taxon>Ascomycota</taxon>
        <taxon>Pezizomycotina</taxon>
        <taxon>Dothideomycetes</taxon>
        <taxon>Pleosporomycetidae</taxon>
        <taxon>Pleosporales</taxon>
        <taxon>Pleosporineae</taxon>
        <taxon>Phaeosphaeriaceae</taxon>
        <taxon>Setomelanomma</taxon>
    </lineage>
</organism>
<sequence>MKWQSNTHFAAQNYQMSYQYLKILIMLTTVRNKQVNPFTFRDPLTYLGSYNLTVEVLSSTALFKATKVVSKGTWALMMDFCVRLPNSGTAEHVYLVPTAVFASEHYSCDPLLVLARRINILSRPLTKPKPAGDKSMSNENQATIAQISSAAKKDKSIDTLTRNILPIQNLATGLVKTYLAYSRWSCARCPESELVTMHEPAHFRKADHGDEYL</sequence>
<dbReference type="Proteomes" id="UP000799777">
    <property type="component" value="Unassembled WGS sequence"/>
</dbReference>
<dbReference type="AlphaFoldDB" id="A0A9P4H7I3"/>
<dbReference type="EMBL" id="ML978213">
    <property type="protein sequence ID" value="KAF2028372.1"/>
    <property type="molecule type" value="Genomic_DNA"/>
</dbReference>
<evidence type="ECO:0000313" key="1">
    <source>
        <dbReference type="EMBL" id="KAF2028372.1"/>
    </source>
</evidence>
<reference evidence="1" key="1">
    <citation type="journal article" date="2020" name="Stud. Mycol.">
        <title>101 Dothideomycetes genomes: a test case for predicting lifestyles and emergence of pathogens.</title>
        <authorList>
            <person name="Haridas S."/>
            <person name="Albert R."/>
            <person name="Binder M."/>
            <person name="Bloem J."/>
            <person name="Labutti K."/>
            <person name="Salamov A."/>
            <person name="Andreopoulos B."/>
            <person name="Baker S."/>
            <person name="Barry K."/>
            <person name="Bills G."/>
            <person name="Bluhm B."/>
            <person name="Cannon C."/>
            <person name="Castanera R."/>
            <person name="Culley D."/>
            <person name="Daum C."/>
            <person name="Ezra D."/>
            <person name="Gonzalez J."/>
            <person name="Henrissat B."/>
            <person name="Kuo A."/>
            <person name="Liang C."/>
            <person name="Lipzen A."/>
            <person name="Lutzoni F."/>
            <person name="Magnuson J."/>
            <person name="Mondo S."/>
            <person name="Nolan M."/>
            <person name="Ohm R."/>
            <person name="Pangilinan J."/>
            <person name="Park H.-J."/>
            <person name="Ramirez L."/>
            <person name="Alfaro M."/>
            <person name="Sun H."/>
            <person name="Tritt A."/>
            <person name="Yoshinaga Y."/>
            <person name="Zwiers L.-H."/>
            <person name="Turgeon B."/>
            <person name="Goodwin S."/>
            <person name="Spatafora J."/>
            <person name="Crous P."/>
            <person name="Grigoriev I."/>
        </authorList>
    </citation>
    <scope>NUCLEOTIDE SEQUENCE</scope>
    <source>
        <strain evidence="1">CBS 110217</strain>
    </source>
</reference>